<dbReference type="InterPro" id="IPR029028">
    <property type="entry name" value="Alpha/beta_knot_MTases"/>
</dbReference>
<dbReference type="SUPFAM" id="SSF55315">
    <property type="entry name" value="L30e-like"/>
    <property type="match status" value="1"/>
</dbReference>
<dbReference type="PANTHER" id="PTHR43191:SF2">
    <property type="entry name" value="RRNA METHYLTRANSFERASE 3, MITOCHONDRIAL"/>
    <property type="match status" value="1"/>
</dbReference>
<dbReference type="InterPro" id="IPR054578">
    <property type="entry name" value="SpoU_sub_bind-like_N"/>
</dbReference>
<keyword evidence="1 5" id="KW-0489">Methyltransferase</keyword>
<protein>
    <submittedName>
        <fullName evidence="5">23S rRNA (Uridine(2479)-2'-O)-methyltransferase</fullName>
        <ecNumber evidence="5">2.1.1.208</ecNumber>
    </submittedName>
</protein>
<feature type="domain" description="tRNA/rRNA methyltransferase SpoU type" evidence="3">
    <location>
        <begin position="116"/>
        <end position="249"/>
    </location>
</feature>
<evidence type="ECO:0000259" key="4">
    <source>
        <dbReference type="Pfam" id="PF22655"/>
    </source>
</evidence>
<dbReference type="EMBL" id="WEGI01000002">
    <property type="protein sequence ID" value="MQY25328.1"/>
    <property type="molecule type" value="Genomic_DNA"/>
</dbReference>
<reference evidence="5 6" key="1">
    <citation type="submission" date="2019-10" db="EMBL/GenBank/DDBJ databases">
        <title>Nocardia macrotermitis sp. nov. and Nocardia aurantia sp. nov., isolated from the gut of fungus growing-termite Macrotermes natalensis.</title>
        <authorList>
            <person name="Benndorf R."/>
            <person name="Schwitalla J."/>
            <person name="Martin K."/>
            <person name="De Beer W."/>
            <person name="Kaster A.-K."/>
            <person name="Vollmers J."/>
            <person name="Poulsen M."/>
            <person name="Beemelmanns C."/>
        </authorList>
    </citation>
    <scope>NUCLEOTIDE SEQUENCE [LARGE SCALE GENOMIC DNA]</scope>
    <source>
        <strain evidence="5 6">RB56</strain>
    </source>
</reference>
<dbReference type="Proteomes" id="UP000431401">
    <property type="component" value="Unassembled WGS sequence"/>
</dbReference>
<dbReference type="Gene3D" id="3.40.1280.10">
    <property type="match status" value="1"/>
</dbReference>
<dbReference type="InterPro" id="IPR001537">
    <property type="entry name" value="SpoU_MeTrfase"/>
</dbReference>
<dbReference type="InterPro" id="IPR029064">
    <property type="entry name" value="Ribosomal_eL30-like_sf"/>
</dbReference>
<sequence>MTTRNAAVAEWQAYLTNRNRRHRDGRFLIQGRDAIAAALHHGWPVQTLVYRLGAPALPGWARDLLEAGAVPAVGLVPELMVELAENYGATPELVAVAAMRSVRADEFRPLSARSPVILVVERPESPLRLGGLIHTAHAFGAGAVGVCGPGADEYDPQCVRASAGSLFALPVFRMPGPAAVRTLRDRHARPGADIRIVGVTPEDTQPGDTRPVDELDFTGGTIVVLGEADLGAAWRAECDELVRLPAAGTLAAPCTASVVLYEISRQRLALRRG</sequence>
<dbReference type="GO" id="GO:0032259">
    <property type="term" value="P:methylation"/>
    <property type="evidence" value="ECO:0007669"/>
    <property type="project" value="UniProtKB-KW"/>
</dbReference>
<dbReference type="SUPFAM" id="SSF75217">
    <property type="entry name" value="alpha/beta knot"/>
    <property type="match status" value="1"/>
</dbReference>
<dbReference type="GO" id="GO:0006396">
    <property type="term" value="P:RNA processing"/>
    <property type="evidence" value="ECO:0007669"/>
    <property type="project" value="InterPro"/>
</dbReference>
<dbReference type="Pfam" id="PF22655">
    <property type="entry name" value="SpoU_sub_bind_like"/>
    <property type="match status" value="1"/>
</dbReference>
<dbReference type="GO" id="GO:0003723">
    <property type="term" value="F:RNA binding"/>
    <property type="evidence" value="ECO:0007669"/>
    <property type="project" value="InterPro"/>
</dbReference>
<evidence type="ECO:0000313" key="5">
    <source>
        <dbReference type="EMBL" id="MQY25328.1"/>
    </source>
</evidence>
<dbReference type="Pfam" id="PF00588">
    <property type="entry name" value="SpoU_methylase"/>
    <property type="match status" value="1"/>
</dbReference>
<dbReference type="PANTHER" id="PTHR43191">
    <property type="entry name" value="RRNA METHYLTRANSFERASE 3"/>
    <property type="match status" value="1"/>
</dbReference>
<keyword evidence="6" id="KW-1185">Reference proteome</keyword>
<proteinExistence type="predicted"/>
<feature type="domain" description="SpoU L30e-like N-terminal" evidence="4">
    <location>
        <begin position="5"/>
        <end position="95"/>
    </location>
</feature>
<evidence type="ECO:0000256" key="1">
    <source>
        <dbReference type="ARBA" id="ARBA00022603"/>
    </source>
</evidence>
<gene>
    <name evidence="5" type="primary">aviRb_1</name>
    <name evidence="5" type="ORF">NRB56_08840</name>
</gene>
<evidence type="ECO:0000256" key="2">
    <source>
        <dbReference type="ARBA" id="ARBA00022679"/>
    </source>
</evidence>
<dbReference type="RefSeq" id="WP_319942538.1">
    <property type="nucleotide sequence ID" value="NZ_WEGI01000002.1"/>
</dbReference>
<accession>A0A7K0DI72</accession>
<dbReference type="InterPro" id="IPR029026">
    <property type="entry name" value="tRNA_m1G_MTases_N"/>
</dbReference>
<comment type="caution">
    <text evidence="5">The sequence shown here is derived from an EMBL/GenBank/DDBJ whole genome shotgun (WGS) entry which is preliminary data.</text>
</comment>
<organism evidence="5 6">
    <name type="scientific">Nocardia aurantia</name>
    <dbReference type="NCBI Taxonomy" id="2585199"/>
    <lineage>
        <taxon>Bacteria</taxon>
        <taxon>Bacillati</taxon>
        <taxon>Actinomycetota</taxon>
        <taxon>Actinomycetes</taxon>
        <taxon>Mycobacteriales</taxon>
        <taxon>Nocardiaceae</taxon>
        <taxon>Nocardia</taxon>
    </lineage>
</organism>
<dbReference type="InterPro" id="IPR051259">
    <property type="entry name" value="rRNA_Methyltransferase"/>
</dbReference>
<dbReference type="EC" id="2.1.1.208" evidence="5"/>
<name>A0A7K0DI72_9NOCA</name>
<keyword evidence="2 5" id="KW-0808">Transferase</keyword>
<evidence type="ECO:0000313" key="6">
    <source>
        <dbReference type="Proteomes" id="UP000431401"/>
    </source>
</evidence>
<dbReference type="Gene3D" id="3.30.1330.30">
    <property type="match status" value="1"/>
</dbReference>
<evidence type="ECO:0000259" key="3">
    <source>
        <dbReference type="Pfam" id="PF00588"/>
    </source>
</evidence>
<dbReference type="GO" id="GO:0008173">
    <property type="term" value="F:RNA methyltransferase activity"/>
    <property type="evidence" value="ECO:0007669"/>
    <property type="project" value="InterPro"/>
</dbReference>
<dbReference type="AlphaFoldDB" id="A0A7K0DI72"/>